<accession>A0A0A9D1W8</accession>
<reference evidence="1" key="2">
    <citation type="journal article" date="2015" name="Data Brief">
        <title>Shoot transcriptome of the giant reed, Arundo donax.</title>
        <authorList>
            <person name="Barrero R.A."/>
            <person name="Guerrero F.D."/>
            <person name="Moolhuijzen P."/>
            <person name="Goolsby J.A."/>
            <person name="Tidwell J."/>
            <person name="Bellgard S.E."/>
            <person name="Bellgard M.I."/>
        </authorList>
    </citation>
    <scope>NUCLEOTIDE SEQUENCE</scope>
    <source>
        <tissue evidence="1">Shoot tissue taken approximately 20 cm above the soil surface</tissue>
    </source>
</reference>
<sequence>MAPFASKHESLAVKSLGIRGLVSYTKDGTSITKAVTYKPVKSDGQKLYLKISSISPDKLKDVSACPCIYHLALVLQHLLLGTGIAIQGMECYYSYLF</sequence>
<organism evidence="1">
    <name type="scientific">Arundo donax</name>
    <name type="common">Giant reed</name>
    <name type="synonym">Donax arundinaceus</name>
    <dbReference type="NCBI Taxonomy" id="35708"/>
    <lineage>
        <taxon>Eukaryota</taxon>
        <taxon>Viridiplantae</taxon>
        <taxon>Streptophyta</taxon>
        <taxon>Embryophyta</taxon>
        <taxon>Tracheophyta</taxon>
        <taxon>Spermatophyta</taxon>
        <taxon>Magnoliopsida</taxon>
        <taxon>Liliopsida</taxon>
        <taxon>Poales</taxon>
        <taxon>Poaceae</taxon>
        <taxon>PACMAD clade</taxon>
        <taxon>Arundinoideae</taxon>
        <taxon>Arundineae</taxon>
        <taxon>Arundo</taxon>
    </lineage>
</organism>
<evidence type="ECO:0000313" key="1">
    <source>
        <dbReference type="EMBL" id="JAD80673.1"/>
    </source>
</evidence>
<protein>
    <submittedName>
        <fullName evidence="1">Uncharacterized protein</fullName>
    </submittedName>
</protein>
<name>A0A0A9D1W8_ARUDO</name>
<dbReference type="EMBL" id="GBRH01217222">
    <property type="protein sequence ID" value="JAD80673.1"/>
    <property type="molecule type" value="Transcribed_RNA"/>
</dbReference>
<proteinExistence type="predicted"/>
<reference evidence="1" key="1">
    <citation type="submission" date="2014-09" db="EMBL/GenBank/DDBJ databases">
        <authorList>
            <person name="Magalhaes I.L.F."/>
            <person name="Oliveira U."/>
            <person name="Santos F.R."/>
            <person name="Vidigal T.H.D.A."/>
            <person name="Brescovit A.D."/>
            <person name="Santos A.J."/>
        </authorList>
    </citation>
    <scope>NUCLEOTIDE SEQUENCE</scope>
    <source>
        <tissue evidence="1">Shoot tissue taken approximately 20 cm above the soil surface</tissue>
    </source>
</reference>
<dbReference type="AlphaFoldDB" id="A0A0A9D1W8"/>